<dbReference type="HOGENOM" id="CLU_055272_5_0_5"/>
<dbReference type="CDD" id="cd16325">
    <property type="entry name" value="LolA"/>
    <property type="match status" value="1"/>
</dbReference>
<dbReference type="AlphaFoldDB" id="A3TWH6"/>
<keyword evidence="4" id="KW-1185">Reference proteome</keyword>
<protein>
    <submittedName>
        <fullName evidence="3">Outer membrane lipoprotein carrier protein LolA, putative</fullName>
    </submittedName>
</protein>
<dbReference type="Proteomes" id="UP000004318">
    <property type="component" value="Unassembled WGS sequence"/>
</dbReference>
<dbReference type="PANTHER" id="PTHR35869">
    <property type="entry name" value="OUTER-MEMBRANE LIPOPROTEIN CARRIER PROTEIN"/>
    <property type="match status" value="1"/>
</dbReference>
<keyword evidence="1 2" id="KW-0732">Signal</keyword>
<dbReference type="eggNOG" id="COG2834">
    <property type="taxonomic scope" value="Bacteria"/>
</dbReference>
<sequence length="200" mass="21942">MKAHRILATAALTLALAAPAAWAEKLPLSTLSAYLNGITTAQAKFTQIAGDGTVSTGTLYLKRPGKMRFEYDPPNKSYVIADHGAVGIFDEKGDETVEQYPLRRTPLSIILDRHVDLGRANMVTGHREDGPSTIVRAQDPKNPEYGFIELVFTGDPVELRQWVVHDDSGSATTVILGEMKTGIQLSQSLFNFQDGFRPNR</sequence>
<name>A3TWH6_PSEBH</name>
<comment type="caution">
    <text evidence="3">The sequence shown here is derived from an EMBL/GenBank/DDBJ whole genome shotgun (WGS) entry which is preliminary data.</text>
</comment>
<dbReference type="RefSeq" id="WP_009806625.1">
    <property type="nucleotide sequence ID" value="NZ_CH724131.1"/>
</dbReference>
<dbReference type="OrthoDB" id="9800501at2"/>
<dbReference type="InterPro" id="IPR029046">
    <property type="entry name" value="LolA/LolB/LppX"/>
</dbReference>
<reference evidence="3 4" key="1">
    <citation type="journal article" date="2010" name="J. Bacteriol.">
        <title>Genome sequences of Oceanicola granulosus HTCC2516(T) and Oceanicola batsensis HTCC2597(TDelta).</title>
        <authorList>
            <person name="Thrash J.C."/>
            <person name="Cho J.C."/>
            <person name="Vergin K.L."/>
            <person name="Giovannoni S.J."/>
        </authorList>
    </citation>
    <scope>NUCLEOTIDE SEQUENCE [LARGE SCALE GENOMIC DNA]</scope>
    <source>
        <strain evidence="4">ATCC BAA-863 / DSM 15984 / KCTC 12145 / HTCC2597</strain>
    </source>
</reference>
<keyword evidence="3" id="KW-0449">Lipoprotein</keyword>
<evidence type="ECO:0000256" key="2">
    <source>
        <dbReference type="SAM" id="SignalP"/>
    </source>
</evidence>
<dbReference type="InterPro" id="IPR004564">
    <property type="entry name" value="OM_lipoprot_carrier_LolA-like"/>
</dbReference>
<feature type="signal peptide" evidence="2">
    <location>
        <begin position="1"/>
        <end position="23"/>
    </location>
</feature>
<proteinExistence type="predicted"/>
<dbReference type="Pfam" id="PF03548">
    <property type="entry name" value="LolA"/>
    <property type="match status" value="1"/>
</dbReference>
<dbReference type="PANTHER" id="PTHR35869:SF1">
    <property type="entry name" value="OUTER-MEMBRANE LIPOPROTEIN CARRIER PROTEIN"/>
    <property type="match status" value="1"/>
</dbReference>
<dbReference type="SUPFAM" id="SSF89392">
    <property type="entry name" value="Prokaryotic lipoproteins and lipoprotein localization factors"/>
    <property type="match status" value="1"/>
</dbReference>
<feature type="chain" id="PRO_5002658799" evidence="2">
    <location>
        <begin position="24"/>
        <end position="200"/>
    </location>
</feature>
<organism evidence="3 4">
    <name type="scientific">Pseudooceanicola batsensis (strain ATCC BAA-863 / DSM 15984 / KCTC 12145 / HTCC2597)</name>
    <name type="common">Oceanicola batsensis</name>
    <dbReference type="NCBI Taxonomy" id="252305"/>
    <lineage>
        <taxon>Bacteria</taxon>
        <taxon>Pseudomonadati</taxon>
        <taxon>Pseudomonadota</taxon>
        <taxon>Alphaproteobacteria</taxon>
        <taxon>Rhodobacterales</taxon>
        <taxon>Paracoccaceae</taxon>
        <taxon>Pseudooceanicola</taxon>
    </lineage>
</organism>
<evidence type="ECO:0000313" key="4">
    <source>
        <dbReference type="Proteomes" id="UP000004318"/>
    </source>
</evidence>
<dbReference type="STRING" id="252305.OB2597_12031"/>
<dbReference type="Gene3D" id="2.50.20.10">
    <property type="entry name" value="Lipoprotein localisation LolA/LolB/LppX"/>
    <property type="match status" value="1"/>
</dbReference>
<dbReference type="EMBL" id="AAMO01000003">
    <property type="protein sequence ID" value="EAQ03972.1"/>
    <property type="molecule type" value="Genomic_DNA"/>
</dbReference>
<evidence type="ECO:0000313" key="3">
    <source>
        <dbReference type="EMBL" id="EAQ03972.1"/>
    </source>
</evidence>
<evidence type="ECO:0000256" key="1">
    <source>
        <dbReference type="ARBA" id="ARBA00022729"/>
    </source>
</evidence>
<accession>A3TWH6</accession>
<gene>
    <name evidence="3" type="ORF">OB2597_12031</name>
</gene>